<dbReference type="STRING" id="449447.MAE_17260"/>
<sequence length="53" mass="5994">MNIAFLVNVNYNQIWHRLPTPQPKVSASQTLLTIEMANSPQICLNRSLGKQLT</sequence>
<proteinExistence type="predicted"/>
<dbReference type="Proteomes" id="UP000001510">
    <property type="component" value="Chromosome"/>
</dbReference>
<reference evidence="1 2" key="1">
    <citation type="journal article" date="2007" name="DNA Res.">
        <title>Complete genomic structure of the bloom-forming toxic cyanobacterium Microcystis aeruginosa NIES-843.</title>
        <authorList>
            <person name="Kaneko T."/>
            <person name="Nakajima N."/>
            <person name="Okamoto S."/>
            <person name="Suzuki I."/>
            <person name="Tanabe Y."/>
            <person name="Tamaoki M."/>
            <person name="Nakamura Y."/>
            <person name="Kasai F."/>
            <person name="Watanabe A."/>
            <person name="Kawashima K."/>
            <person name="Kishida Y."/>
            <person name="Ono A."/>
            <person name="Shimizu Y."/>
            <person name="Takahashi C."/>
            <person name="Minami C."/>
            <person name="Fujishiro T."/>
            <person name="Kohara M."/>
            <person name="Katoh M."/>
            <person name="Nakazaki N."/>
            <person name="Nakayama S."/>
            <person name="Yamada M."/>
            <person name="Tabata S."/>
            <person name="Watanabe M.M."/>
        </authorList>
    </citation>
    <scope>NUCLEOTIDE SEQUENCE [LARGE SCALE GENOMIC DNA]</scope>
    <source>
        <strain evidence="2">NIES-843 / IAM M-247</strain>
    </source>
</reference>
<dbReference type="EnsemblBacteria" id="BAG01548">
    <property type="protein sequence ID" value="BAG01548"/>
    <property type="gene ID" value="MAE_17260"/>
</dbReference>
<name>B0JW68_MICAN</name>
<dbReference type="HOGENOM" id="CLU_3063465_0_0_3"/>
<dbReference type="PaxDb" id="449447-MAE_17260"/>
<gene>
    <name evidence="1" type="ordered locus">MAE_17260</name>
</gene>
<evidence type="ECO:0000313" key="1">
    <source>
        <dbReference type="EMBL" id="BAG01548.1"/>
    </source>
</evidence>
<dbReference type="AlphaFoldDB" id="B0JW68"/>
<evidence type="ECO:0000313" key="2">
    <source>
        <dbReference type="Proteomes" id="UP000001510"/>
    </source>
</evidence>
<organism evidence="1 2">
    <name type="scientific">Microcystis aeruginosa (strain NIES-843 / IAM M-2473)</name>
    <dbReference type="NCBI Taxonomy" id="449447"/>
    <lineage>
        <taxon>Bacteria</taxon>
        <taxon>Bacillati</taxon>
        <taxon>Cyanobacteriota</taxon>
        <taxon>Cyanophyceae</taxon>
        <taxon>Oscillatoriophycideae</taxon>
        <taxon>Chroococcales</taxon>
        <taxon>Microcystaceae</taxon>
        <taxon>Microcystis</taxon>
    </lineage>
</organism>
<protein>
    <submittedName>
        <fullName evidence="1">Uncharacterized protein</fullName>
    </submittedName>
</protein>
<accession>B0JW68</accession>
<dbReference type="KEGG" id="mar:MAE_17260"/>
<keyword evidence="2" id="KW-1185">Reference proteome</keyword>
<dbReference type="EMBL" id="AP009552">
    <property type="protein sequence ID" value="BAG01548.1"/>
    <property type="molecule type" value="Genomic_DNA"/>
</dbReference>